<evidence type="ECO:0000256" key="4">
    <source>
        <dbReference type="ARBA" id="ARBA00022741"/>
    </source>
</evidence>
<dbReference type="SUPFAM" id="SSF50249">
    <property type="entry name" value="Nucleic acid-binding proteins"/>
    <property type="match status" value="1"/>
</dbReference>
<dbReference type="InterPro" id="IPR045864">
    <property type="entry name" value="aa-tRNA-synth_II/BPL/LPL"/>
</dbReference>
<evidence type="ECO:0000256" key="3">
    <source>
        <dbReference type="ARBA" id="ARBA00022598"/>
    </source>
</evidence>
<dbReference type="eggNOG" id="arCOG00407">
    <property type="taxonomic scope" value="Archaea"/>
</dbReference>
<dbReference type="HOGENOM" id="CLU_004553_2_0_2"/>
<dbReference type="PANTHER" id="PTHR22594">
    <property type="entry name" value="ASPARTYL/LYSYL-TRNA SYNTHETASE"/>
    <property type="match status" value="1"/>
</dbReference>
<dbReference type="Pfam" id="PF01336">
    <property type="entry name" value="tRNA_anti-codon"/>
    <property type="match status" value="1"/>
</dbReference>
<dbReference type="AlphaFoldDB" id="S6A5R4"/>
<dbReference type="NCBIfam" id="TIGR00457">
    <property type="entry name" value="asnS"/>
    <property type="match status" value="1"/>
</dbReference>
<keyword evidence="11" id="KW-1185">Reference proteome</keyword>
<dbReference type="PROSITE" id="PS50862">
    <property type="entry name" value="AA_TRNA_LIGASE_II"/>
    <property type="match status" value="1"/>
</dbReference>
<dbReference type="SUPFAM" id="SSF55681">
    <property type="entry name" value="Class II aaRS and biotin synthetases"/>
    <property type="match status" value="1"/>
</dbReference>
<sequence length="437" mass="49413">MSGGIAMQATDIIPVKEALKLPAGSTVKVRGWAYRRRDLGDKAFIVVRDSTGIIQAVFTPDSPSHPDARKVTVESSLVVEGTLKDDPRAPGGKEIQGKKLEIVHLAENFPIRRDASREFLLEVRHLAVRSRKMTSVLKIRNTVFEALHEWFRANGYYEVQGPMFVSAAVEGGATLFPVKYVDGSTVYLTQSSQFYLEALIFSLEKVYTVAPSFRAEKSRTRRHLTEFWHAEAEVAWTNLEGIMKVEEELVAHIVRRVLEKNAEDLELLGRKTEILRNVEPPFPRLSYDKAIEILQGKGFKVSWGDDLGADEERALTEEFDRPFFLYGFPVQAKAFYHKNDPSRPEVTLSADLLAPEGYGEIIGGGERIEKLEELVEKIKSFGLNPRDYEWYLDLRRYGSVPHAGFGLGMDRLVTWIAGLEHIVDSLPFPRTVSRTYP</sequence>
<gene>
    <name evidence="10" type="primary">asnC</name>
    <name evidence="10" type="ORF">N186_05960</name>
</gene>
<keyword evidence="3 10" id="KW-0436">Ligase</keyword>
<dbReference type="PATRIC" id="fig|1365176.7.peg.1175"/>
<dbReference type="EC" id="6.1.1.22" evidence="2 8"/>
<evidence type="ECO:0000256" key="1">
    <source>
        <dbReference type="ARBA" id="ARBA00008226"/>
    </source>
</evidence>
<dbReference type="GO" id="GO:0005524">
    <property type="term" value="F:ATP binding"/>
    <property type="evidence" value="ECO:0007669"/>
    <property type="project" value="UniProtKB-KW"/>
</dbReference>
<keyword evidence="5" id="KW-0067">ATP-binding</keyword>
<dbReference type="GO" id="GO:0004816">
    <property type="term" value="F:asparagine-tRNA ligase activity"/>
    <property type="evidence" value="ECO:0007669"/>
    <property type="project" value="UniProtKB-UniRule"/>
</dbReference>
<dbReference type="EMBL" id="CP006646">
    <property type="protein sequence ID" value="AGT35532.1"/>
    <property type="molecule type" value="Genomic_DNA"/>
</dbReference>
<evidence type="ECO:0000313" key="11">
    <source>
        <dbReference type="Proteomes" id="UP000015543"/>
    </source>
</evidence>
<keyword evidence="6" id="KW-0648">Protein biosynthesis</keyword>
<dbReference type="Gene3D" id="3.30.930.10">
    <property type="entry name" value="Bira Bifunctional Protein, Domain 2"/>
    <property type="match status" value="1"/>
</dbReference>
<evidence type="ECO:0000256" key="7">
    <source>
        <dbReference type="ARBA" id="ARBA00023146"/>
    </source>
</evidence>
<dbReference type="PRINTS" id="PR01042">
    <property type="entry name" value="TRNASYNTHASP"/>
</dbReference>
<dbReference type="InterPro" id="IPR004365">
    <property type="entry name" value="NA-bd_OB_tRNA"/>
</dbReference>
<proteinExistence type="inferred from homology"/>
<keyword evidence="7" id="KW-0030">Aminoacyl-tRNA synthetase</keyword>
<dbReference type="CDD" id="cd00776">
    <property type="entry name" value="AsxRS_core"/>
    <property type="match status" value="1"/>
</dbReference>
<keyword evidence="4" id="KW-0547">Nucleotide-binding</keyword>
<evidence type="ECO:0000259" key="9">
    <source>
        <dbReference type="PROSITE" id="PS50862"/>
    </source>
</evidence>
<evidence type="ECO:0000256" key="2">
    <source>
        <dbReference type="ARBA" id="ARBA00012816"/>
    </source>
</evidence>
<evidence type="ECO:0000256" key="8">
    <source>
        <dbReference type="NCBIfam" id="TIGR00457"/>
    </source>
</evidence>
<evidence type="ECO:0000256" key="5">
    <source>
        <dbReference type="ARBA" id="ARBA00022840"/>
    </source>
</evidence>
<dbReference type="InterPro" id="IPR004364">
    <property type="entry name" value="Aa-tRNA-synt_II"/>
</dbReference>
<dbReference type="Gene3D" id="2.40.50.140">
    <property type="entry name" value="Nucleic acid-binding proteins"/>
    <property type="match status" value="1"/>
</dbReference>
<feature type="domain" description="Aminoacyl-transfer RNA synthetases class-II family profile" evidence="9">
    <location>
        <begin position="137"/>
        <end position="437"/>
    </location>
</feature>
<dbReference type="Proteomes" id="UP000015543">
    <property type="component" value="Chromosome"/>
</dbReference>
<name>S6A5R4_9CREN</name>
<dbReference type="GO" id="GO:0006421">
    <property type="term" value="P:asparaginyl-tRNA aminoacylation"/>
    <property type="evidence" value="ECO:0007669"/>
    <property type="project" value="UniProtKB-UniRule"/>
</dbReference>
<dbReference type="NCBIfam" id="NF003037">
    <property type="entry name" value="PRK03932.1"/>
    <property type="match status" value="1"/>
</dbReference>
<reference evidence="10 11" key="1">
    <citation type="journal article" date="2013" name="Genome Announc.">
        <title>Complete Genomic Sequence of 'Thermofilum adornatus' Strain 1910bT, a Hyperthermophilic Anaerobic Organotrophic Crenarchaeon.</title>
        <authorList>
            <person name="Dominova I.N."/>
            <person name="Kublanov I.V."/>
            <person name="Podosokorskaya O.A."/>
            <person name="Derbikova K.S."/>
            <person name="Patrushev M.V."/>
            <person name="Toshchakov S.V."/>
        </authorList>
    </citation>
    <scope>NUCLEOTIDE SEQUENCE [LARGE SCALE GENOMIC DNA]</scope>
    <source>
        <strain evidence="11">1910b</strain>
    </source>
</reference>
<dbReference type="GO" id="GO:0003676">
    <property type="term" value="F:nucleic acid binding"/>
    <property type="evidence" value="ECO:0007669"/>
    <property type="project" value="InterPro"/>
</dbReference>
<dbReference type="KEGG" id="thb:N186_05960"/>
<protein>
    <recommendedName>
        <fullName evidence="2 8">Asparagine--tRNA ligase</fullName>
        <ecNumber evidence="2 8">6.1.1.22</ecNumber>
    </recommendedName>
</protein>
<comment type="similarity">
    <text evidence="1">Belongs to the class-II aminoacyl-tRNA synthetase family.</text>
</comment>
<dbReference type="InterPro" id="IPR006195">
    <property type="entry name" value="aa-tRNA-synth_II"/>
</dbReference>
<dbReference type="InterPro" id="IPR004522">
    <property type="entry name" value="Asn-tRNA-ligase"/>
</dbReference>
<dbReference type="PANTHER" id="PTHR22594:SF34">
    <property type="entry name" value="ASPARAGINE--TRNA LIGASE, MITOCHONDRIAL-RELATED"/>
    <property type="match status" value="1"/>
</dbReference>
<dbReference type="InterPro" id="IPR002312">
    <property type="entry name" value="Asp/Asn-tRNA-synth_IIb"/>
</dbReference>
<organism evidence="10 11">
    <name type="scientific">Thermofilum adornatum</name>
    <dbReference type="NCBI Taxonomy" id="1365176"/>
    <lineage>
        <taxon>Archaea</taxon>
        <taxon>Thermoproteota</taxon>
        <taxon>Thermoprotei</taxon>
        <taxon>Thermofilales</taxon>
        <taxon>Thermofilaceae</taxon>
        <taxon>Thermofilum</taxon>
    </lineage>
</organism>
<dbReference type="NCBIfam" id="NF003483">
    <property type="entry name" value="PRK05159.1"/>
    <property type="match status" value="1"/>
</dbReference>
<evidence type="ECO:0000313" key="10">
    <source>
        <dbReference type="EMBL" id="AGT35532.1"/>
    </source>
</evidence>
<accession>S6A5R4</accession>
<evidence type="ECO:0000256" key="6">
    <source>
        <dbReference type="ARBA" id="ARBA00022917"/>
    </source>
</evidence>
<dbReference type="InterPro" id="IPR012340">
    <property type="entry name" value="NA-bd_OB-fold"/>
</dbReference>
<dbReference type="Pfam" id="PF00152">
    <property type="entry name" value="tRNA-synt_2"/>
    <property type="match status" value="1"/>
</dbReference>